<accession>A0ACC7DX56</accession>
<keyword evidence="2" id="KW-1185">Reference proteome</keyword>
<evidence type="ECO:0000313" key="1">
    <source>
        <dbReference type="EMBL" id="MFC7071693.1"/>
    </source>
</evidence>
<name>A0ACC7DX56_9EURY</name>
<protein>
    <submittedName>
        <fullName evidence="1">Uncharacterized protein</fullName>
    </submittedName>
</protein>
<organism evidence="1 2">
    <name type="scientific">Halovenus rubra</name>
    <dbReference type="NCBI Taxonomy" id="869890"/>
    <lineage>
        <taxon>Archaea</taxon>
        <taxon>Methanobacteriati</taxon>
        <taxon>Methanobacteriota</taxon>
        <taxon>Stenosarchaea group</taxon>
        <taxon>Halobacteria</taxon>
        <taxon>Halobacteriales</taxon>
        <taxon>Haloarculaceae</taxon>
        <taxon>Halovenus</taxon>
    </lineage>
</organism>
<sequence>MRKNLELDIEEEIEVDLDVKDDRVAGLVREHEDLIGQEVRAADFGALEDGHRESWTVEGVEMEIAIKPVSEATA</sequence>
<gene>
    <name evidence="1" type="ORF">ACFQKC_01165</name>
</gene>
<proteinExistence type="predicted"/>
<dbReference type="EMBL" id="JBHSZY010000001">
    <property type="protein sequence ID" value="MFC7071693.1"/>
    <property type="molecule type" value="Genomic_DNA"/>
</dbReference>
<comment type="caution">
    <text evidence="1">The sequence shown here is derived from an EMBL/GenBank/DDBJ whole genome shotgun (WGS) entry which is preliminary data.</text>
</comment>
<evidence type="ECO:0000313" key="2">
    <source>
        <dbReference type="Proteomes" id="UP001596352"/>
    </source>
</evidence>
<dbReference type="Proteomes" id="UP001596352">
    <property type="component" value="Unassembled WGS sequence"/>
</dbReference>
<reference evidence="1 2" key="1">
    <citation type="journal article" date="2019" name="Int. J. Syst. Evol. Microbiol.">
        <title>The Global Catalogue of Microorganisms (GCM) 10K type strain sequencing project: providing services to taxonomists for standard genome sequencing and annotation.</title>
        <authorList>
            <consortium name="The Broad Institute Genomics Platform"/>
            <consortium name="The Broad Institute Genome Sequencing Center for Infectious Disease"/>
            <person name="Wu L."/>
            <person name="Ma J."/>
        </authorList>
    </citation>
    <scope>NUCLEOTIDE SEQUENCE [LARGE SCALE GENOMIC DNA]</scope>
    <source>
        <strain evidence="1 2">R28</strain>
    </source>
</reference>